<dbReference type="PROSITE" id="PS51194">
    <property type="entry name" value="HELICASE_CTER"/>
    <property type="match status" value="1"/>
</dbReference>
<keyword evidence="12" id="KW-0378">Hydrolase</keyword>
<dbReference type="FunFam" id="3.40.50.300:FF:001488">
    <property type="entry name" value="Putative helicase CHR10"/>
    <property type="match status" value="1"/>
</dbReference>
<comment type="similarity">
    <text evidence="4">Belongs to the BRE1 family.</text>
</comment>
<keyword evidence="11" id="KW-0833">Ubl conjugation pathway</keyword>
<keyword evidence="7" id="KW-0808">Transferase</keyword>
<dbReference type="PROSITE" id="PS00518">
    <property type="entry name" value="ZF_RING_1"/>
    <property type="match status" value="1"/>
</dbReference>
<dbReference type="InterPro" id="IPR027417">
    <property type="entry name" value="P-loop_NTPase"/>
</dbReference>
<proteinExistence type="inferred from homology"/>
<dbReference type="GO" id="GO:0016567">
    <property type="term" value="P:protein ubiquitination"/>
    <property type="evidence" value="ECO:0007669"/>
    <property type="project" value="UniProtKB-UniPathway"/>
</dbReference>
<evidence type="ECO:0000256" key="11">
    <source>
        <dbReference type="ARBA" id="ARBA00022786"/>
    </source>
</evidence>
<dbReference type="Proteomes" id="UP000516314">
    <property type="component" value="Chromosome 2"/>
</dbReference>
<evidence type="ECO:0000256" key="3">
    <source>
        <dbReference type="ARBA" id="ARBA00004906"/>
    </source>
</evidence>
<dbReference type="InterPro" id="IPR001841">
    <property type="entry name" value="Znf_RING"/>
</dbReference>
<evidence type="ECO:0000256" key="15">
    <source>
        <dbReference type="ARBA" id="ARBA00022853"/>
    </source>
</evidence>
<dbReference type="GO" id="GO:0061630">
    <property type="term" value="F:ubiquitin protein ligase activity"/>
    <property type="evidence" value="ECO:0007669"/>
    <property type="project" value="UniProtKB-EC"/>
</dbReference>
<evidence type="ECO:0000256" key="20">
    <source>
        <dbReference type="SAM" id="MobiDB-lite"/>
    </source>
</evidence>
<evidence type="ECO:0000256" key="1">
    <source>
        <dbReference type="ARBA" id="ARBA00000900"/>
    </source>
</evidence>
<feature type="coiled-coil region" evidence="19">
    <location>
        <begin position="2094"/>
        <end position="2163"/>
    </location>
</feature>
<dbReference type="GO" id="GO:0006338">
    <property type="term" value="P:chromatin remodeling"/>
    <property type="evidence" value="ECO:0007669"/>
    <property type="project" value="InterPro"/>
</dbReference>
<dbReference type="UniPathway" id="UPA00143"/>
<dbReference type="FunFam" id="3.30.40.10:FF:000414">
    <property type="entry name" value="E3 ubiquitin protein ligase"/>
    <property type="match status" value="1"/>
</dbReference>
<dbReference type="PANTHER" id="PTHR47157">
    <property type="entry name" value="CHROMODOMAIN-HELICASE-DNA-BINDING PROTEIN 1-LIKE"/>
    <property type="match status" value="1"/>
</dbReference>
<dbReference type="InterPro" id="IPR014001">
    <property type="entry name" value="Helicase_ATP-bd"/>
</dbReference>
<name>A0A7G2EGB7_ARATH</name>
<evidence type="ECO:0000313" key="24">
    <source>
        <dbReference type="EMBL" id="CAD5321408.1"/>
    </source>
</evidence>
<dbReference type="Gene3D" id="3.40.220.10">
    <property type="entry name" value="Leucine Aminopeptidase, subunit E, domain 1"/>
    <property type="match status" value="1"/>
</dbReference>
<dbReference type="InterPro" id="IPR038718">
    <property type="entry name" value="SNF2-like_sf"/>
</dbReference>
<evidence type="ECO:0000256" key="7">
    <source>
        <dbReference type="ARBA" id="ARBA00022679"/>
    </source>
</evidence>
<evidence type="ECO:0000256" key="19">
    <source>
        <dbReference type="SAM" id="Coils"/>
    </source>
</evidence>
<dbReference type="SMART" id="SM00490">
    <property type="entry name" value="HELICc"/>
    <property type="match status" value="1"/>
</dbReference>
<evidence type="ECO:0000256" key="8">
    <source>
        <dbReference type="ARBA" id="ARBA00022723"/>
    </source>
</evidence>
<keyword evidence="14" id="KW-0067">ATP-binding</keyword>
<feature type="domain" description="RING-type" evidence="21">
    <location>
        <begin position="2186"/>
        <end position="2225"/>
    </location>
</feature>
<evidence type="ECO:0000256" key="4">
    <source>
        <dbReference type="ARBA" id="ARBA00005555"/>
    </source>
</evidence>
<dbReference type="Gene3D" id="3.40.50.1820">
    <property type="entry name" value="alpha/beta hydrolase"/>
    <property type="match status" value="1"/>
</dbReference>
<evidence type="ECO:0000313" key="25">
    <source>
        <dbReference type="Proteomes" id="UP000516314"/>
    </source>
</evidence>
<dbReference type="InterPro" id="IPR013083">
    <property type="entry name" value="Znf_RING/FYVE/PHD"/>
</dbReference>
<feature type="coiled-coil region" evidence="19">
    <location>
        <begin position="1429"/>
        <end position="1456"/>
    </location>
</feature>
<dbReference type="Pfam" id="PF00271">
    <property type="entry name" value="Helicase_C"/>
    <property type="match status" value="1"/>
</dbReference>
<dbReference type="InterPro" id="IPR043472">
    <property type="entry name" value="Macro_dom-like"/>
</dbReference>
<comment type="catalytic activity">
    <reaction evidence="1">
        <text>S-ubiquitinyl-[E2 ubiquitin-conjugating enzyme]-L-cysteine + [acceptor protein]-L-lysine = [E2 ubiquitin-conjugating enzyme]-L-cysteine + N(6)-ubiquitinyl-[acceptor protein]-L-lysine.</text>
        <dbReference type="EC" id="2.3.2.27"/>
    </reaction>
</comment>
<evidence type="ECO:0000259" key="22">
    <source>
        <dbReference type="PROSITE" id="PS51192"/>
    </source>
</evidence>
<evidence type="ECO:0000256" key="13">
    <source>
        <dbReference type="ARBA" id="ARBA00022833"/>
    </source>
</evidence>
<dbReference type="GO" id="GO:0006281">
    <property type="term" value="P:DNA repair"/>
    <property type="evidence" value="ECO:0007669"/>
    <property type="project" value="InterPro"/>
</dbReference>
<evidence type="ECO:0000256" key="16">
    <source>
        <dbReference type="ARBA" id="ARBA00023054"/>
    </source>
</evidence>
<feature type="domain" description="Helicase C-terminal" evidence="23">
    <location>
        <begin position="380"/>
        <end position="547"/>
    </location>
</feature>
<organism evidence="24 25">
    <name type="scientific">Arabidopsis thaliana</name>
    <name type="common">Mouse-ear cress</name>
    <dbReference type="NCBI Taxonomy" id="3702"/>
    <lineage>
        <taxon>Eukaryota</taxon>
        <taxon>Viridiplantae</taxon>
        <taxon>Streptophyta</taxon>
        <taxon>Embryophyta</taxon>
        <taxon>Tracheophyta</taxon>
        <taxon>Spermatophyta</taxon>
        <taxon>Magnoliopsida</taxon>
        <taxon>eudicotyledons</taxon>
        <taxon>Gunneridae</taxon>
        <taxon>Pentapetalae</taxon>
        <taxon>rosids</taxon>
        <taxon>malvids</taxon>
        <taxon>Brassicales</taxon>
        <taxon>Brassicaceae</taxon>
        <taxon>Camelineae</taxon>
        <taxon>Arabidopsis</taxon>
    </lineage>
</organism>
<dbReference type="InterPro" id="IPR001650">
    <property type="entry name" value="Helicase_C-like"/>
</dbReference>
<keyword evidence="9" id="KW-0547">Nucleotide-binding</keyword>
<dbReference type="Pfam" id="PF13920">
    <property type="entry name" value="zf-C3HC4_3"/>
    <property type="match status" value="1"/>
</dbReference>
<dbReference type="PANTHER" id="PTHR47157:SF1">
    <property type="entry name" value="CHROMODOMAIN-HELICASE-DNA-BINDING PROTEIN 1-LIKE"/>
    <property type="match status" value="1"/>
</dbReference>
<dbReference type="InterPro" id="IPR000330">
    <property type="entry name" value="SNF2_N"/>
</dbReference>
<dbReference type="GO" id="GO:0008270">
    <property type="term" value="F:zinc ion binding"/>
    <property type="evidence" value="ECO:0007669"/>
    <property type="project" value="UniProtKB-KW"/>
</dbReference>
<dbReference type="SMART" id="SM00184">
    <property type="entry name" value="RING"/>
    <property type="match status" value="1"/>
</dbReference>
<feature type="compositionally biased region" description="Polar residues" evidence="20">
    <location>
        <begin position="980"/>
        <end position="996"/>
    </location>
</feature>
<sequence length="2238" mass="250374">MSKESSPPKVPSTTMEYERRLEAAAEIILEKEAKFSNTPPGCSEFGVTATLKPHQVEGVSWLIQKYLLGVNVVLGDEMGLGKTLQAISFLSYLKFRQGLPGPFLVLCPLSVTDGWVSEINRFTPNLEVLRYVGDKYCRLDMRKSMYDHVKKSSKGHFLPFDVLLTTYDIALVDQDFLSQIPWQYAIIDEAQRLKNPNSVLYNVLLEQFLIPRRLLITGTPIQNNLTELWALMHFCMPLVFGTLDQFLSAFKETGDGLSGLDVSNDKETYKSLKFILGAFMLRRTKSLLIESGNLVLPPLTELTVMVPLVSLQKKIYTSILRKELPGLLELSSGGSNHTSLQNIVIQLRKACSHPYLFPGIEPEPFEEGEHLVQASGKLLVLDQLLKRLHDSGHRVLLFSQMTSTLDILQDFMELRRYSYERLDGSVRAEERFAAIKNFSAKTERGLDSEVDGSNAFVFMISTRAGGVGLNLVAADTVIFYEQDWNPQVDKQALQRAHRIGQISHVLSINLVTEHSVEEVILRRAERKLQLSHNVVGDNMEEKEEDGGDLRSLVFGLQRFDPEEIHNEESDNLKMVEISSLAEKVVAIRQNVEPDKEERRFEINSSDTLLGNTSSASLDSELDEASYLSWVEKLKEAARSSKDEKIIELGNRKNLSEERNLRIEAARKKAEEKKLATWGAHGYQSLSVEEPILPDDVDSSSDAGSVNFVFGDCTNPSTVSHEPAIIFSCVDDSGNWGRGGMFDALSKLSNTVPTAYHRASEFKDLHLGDLHLIKIDDNDDQQNTQASKPLWVAVAVTQSYNSRRKPHSTCHVLVTKTDQTDLNGTLLSVFFENTPPSSPSKYSCTIIVDLPESHNGIVFLTLNCLLVSMFRFDPTFLKLQKLIKMGEAGQSRDGESVTPLVGGGNGDNAVAPQVFNSLPALNEAASYITQATSYLGSCFSDYSVEYGGKDTISHPHELLRSTSGVDGNSPVSVCISPGERFSTSSEASTSDANSPSRESTEILPQATNAIVTSNRLNLNGISMFQGLIERARRTVRGSADDIGWLQRAPEMPPVEDGTDRFNKILEDIGHGVHRLPNTVVYLLVPGLFSNHGPLYFVDTKTKFSKMGLACHIAKIHSESSVEKNAREIKEYIEELCWGSNKRVLLLGHSKGGIDAAAALSLYWPELKDKVAGLVLAQSPYGGSPIATDILREGQLGDYVNLRKMMEILISKVIKGDIQALEDLTYERRKEFLENHPLPRELPTVSFRTEASISPAVLSTLSHVAHAELPLTNQAAKLPVVMPLGAAMAACAQLLQVRYGEKSDGLVTCCDAEVPGSVVVRPKRKLDHAWMVYSSLNEVPLEADAAQKISYVFLSIPLTNRDRAARIVGDSMDGRCLYPGFSMASTGEPDRKRRHFSSISPSEAAAAVKKQPFFWPSSEDKLDTAVLQFQNLKLSQKLEAQQVECSILEDKLSQIKEKQLPYNSSLKTVHKSWEKLTASVESCSVRVSDSSSGAHRFVNKEDGSSPAVKNDFINRLLETGATESSSSNICSNQMEENGVNTSSQMTQTLYNLVAATEDLRCLKDELYPTVLRTNLGKDLCGQLALSELESEIKSFRGDLDDVLVKFKSLSRELQSHRDADAKVRVDLKRIRGELEDEVVELQQCNGDLSALRAERDATAGAFFPVLSLGNKLATSDRERDKQRDLQDMETVLKELTVLASGRLQQLKNLHEERTKMLGKMSNLQNKSKSVRCISSSQACLSLKDQLEKSKEAVFQYMALLEKLQVEKDSIVWKEREINIKNELGDVSRKTSAVTDSRMASLDSEIQKQLDEKMRIKTRLGNISRERGRKEIFADMKALISSFPEEMSSMRSQLNNYKETAGGIHSLRADVQSLSGVLCRKTKEYEALQLRSADYASQLGDLNATVCDLKNSHEELKLFLDMYKRESTDARDIAEAKEQEYRAWAHVQSLKSSLDEQNLELRVKAANEAEAVSQQMDVAKHSDILKSKHEEHGTYLSEIQTIGSAYEDIVPQNQQLLLQVTERDDYNIKLFLEGITSRQMQDTLLIDKYIMDKDIQQGSAYASFLSKKSSRIEDQLRFCTDQFQKLAEDKYQKSVSLENLQKKRADIGNGLEQARSRLEESHSKVEQSRLDYGALELELEIERFNRRRIEEEMEIAKKKVSRLRSLIEGSSAIQKLRQELSEFKEILKCKACNDRPKEVVITKCYHLFCNPCVQKLTGTRQKKCPTCSASFGPNDIKPIYI</sequence>
<dbReference type="Gene3D" id="3.40.50.300">
    <property type="entry name" value="P-loop containing nucleotide triphosphate hydrolases"/>
    <property type="match status" value="1"/>
</dbReference>
<dbReference type="GO" id="GO:0005634">
    <property type="term" value="C:nucleus"/>
    <property type="evidence" value="ECO:0007669"/>
    <property type="project" value="UniProtKB-SubCell"/>
</dbReference>
<keyword evidence="16 19" id="KW-0175">Coiled coil</keyword>
<evidence type="ECO:0000256" key="14">
    <source>
        <dbReference type="ARBA" id="ARBA00022840"/>
    </source>
</evidence>
<dbReference type="InterPro" id="IPR017907">
    <property type="entry name" value="Znf_RING_CS"/>
</dbReference>
<feature type="region of interest" description="Disordered" evidence="20">
    <location>
        <begin position="975"/>
        <end position="1001"/>
    </location>
</feature>
<evidence type="ECO:0000256" key="6">
    <source>
        <dbReference type="ARBA" id="ARBA00012483"/>
    </source>
</evidence>
<dbReference type="InterPro" id="IPR031053">
    <property type="entry name" value="ALC1"/>
</dbReference>
<feature type="domain" description="Helicase ATP-binding" evidence="22">
    <location>
        <begin position="63"/>
        <end position="238"/>
    </location>
</feature>
<comment type="pathway">
    <text evidence="3">Protein modification; protein ubiquitination.</text>
</comment>
<dbReference type="SUPFAM" id="SSF53474">
    <property type="entry name" value="alpha/beta-Hydrolases"/>
    <property type="match status" value="1"/>
</dbReference>
<dbReference type="GO" id="GO:0005524">
    <property type="term" value="F:ATP binding"/>
    <property type="evidence" value="ECO:0007669"/>
    <property type="project" value="UniProtKB-KW"/>
</dbReference>
<accession>A0A7G2EGB7</accession>
<dbReference type="Gene3D" id="3.40.50.10810">
    <property type="entry name" value="Tandem AAA-ATPase domain"/>
    <property type="match status" value="1"/>
</dbReference>
<dbReference type="PROSITE" id="PS51192">
    <property type="entry name" value="HELICASE_ATP_BIND_1"/>
    <property type="match status" value="1"/>
</dbReference>
<dbReference type="EMBL" id="LR881467">
    <property type="protein sequence ID" value="CAD5321408.1"/>
    <property type="molecule type" value="Genomic_DNA"/>
</dbReference>
<dbReference type="GO" id="GO:0016787">
    <property type="term" value="F:hydrolase activity"/>
    <property type="evidence" value="ECO:0007669"/>
    <property type="project" value="UniProtKB-KW"/>
</dbReference>
<dbReference type="CDD" id="cd16499">
    <property type="entry name" value="RING-HC_Bre1-like"/>
    <property type="match status" value="1"/>
</dbReference>
<dbReference type="Pfam" id="PF00176">
    <property type="entry name" value="SNF2-rel_dom"/>
    <property type="match status" value="1"/>
</dbReference>
<evidence type="ECO:0000256" key="12">
    <source>
        <dbReference type="ARBA" id="ARBA00022801"/>
    </source>
</evidence>
<evidence type="ECO:0000256" key="17">
    <source>
        <dbReference type="ARBA" id="ARBA00023242"/>
    </source>
</evidence>
<keyword evidence="17" id="KW-0539">Nucleus</keyword>
<protein>
    <recommendedName>
        <fullName evidence="6">RING-type E3 ubiquitin transferase</fullName>
        <ecNumber evidence="6">2.3.2.27</ecNumber>
    </recommendedName>
</protein>
<dbReference type="EC" id="2.3.2.27" evidence="6"/>
<dbReference type="Gene3D" id="3.30.40.10">
    <property type="entry name" value="Zinc/RING finger domain, C3HC4 (zinc finger)"/>
    <property type="match status" value="1"/>
</dbReference>
<dbReference type="GO" id="GO:0003678">
    <property type="term" value="F:DNA helicase activity"/>
    <property type="evidence" value="ECO:0007669"/>
    <property type="project" value="InterPro"/>
</dbReference>
<evidence type="ECO:0000256" key="2">
    <source>
        <dbReference type="ARBA" id="ARBA00004123"/>
    </source>
</evidence>
<comment type="similarity">
    <text evidence="5">Belongs to the SNF2/RAD54 helicase family. RAD16 subfamily.</text>
</comment>
<dbReference type="PROSITE" id="PS50089">
    <property type="entry name" value="ZF_RING_2"/>
    <property type="match status" value="1"/>
</dbReference>
<keyword evidence="13" id="KW-0862">Zinc</keyword>
<evidence type="ECO:0000256" key="5">
    <source>
        <dbReference type="ARBA" id="ARBA00008438"/>
    </source>
</evidence>
<comment type="subcellular location">
    <subcellularLocation>
        <location evidence="2">Nucleus</location>
    </subcellularLocation>
</comment>
<keyword evidence="8" id="KW-0479">Metal-binding</keyword>
<evidence type="ECO:0000256" key="18">
    <source>
        <dbReference type="PROSITE-ProRule" id="PRU00175"/>
    </source>
</evidence>
<dbReference type="SUPFAM" id="SSF57850">
    <property type="entry name" value="RING/U-box"/>
    <property type="match status" value="1"/>
</dbReference>
<evidence type="ECO:0000256" key="10">
    <source>
        <dbReference type="ARBA" id="ARBA00022771"/>
    </source>
</evidence>
<reference evidence="24 25" key="1">
    <citation type="submission" date="2020-09" db="EMBL/GenBank/DDBJ databases">
        <authorList>
            <person name="Ashkenazy H."/>
        </authorList>
    </citation>
    <scope>NUCLEOTIDE SEQUENCE [LARGE SCALE GENOMIC DNA]</scope>
    <source>
        <strain evidence="25">cv. Cdm-0</strain>
    </source>
</reference>
<gene>
    <name evidence="24" type="ORF">AT9943_LOCUS9476</name>
</gene>
<evidence type="ECO:0000256" key="9">
    <source>
        <dbReference type="ARBA" id="ARBA00022741"/>
    </source>
</evidence>
<evidence type="ECO:0000259" key="23">
    <source>
        <dbReference type="PROSITE" id="PS51194"/>
    </source>
</evidence>
<dbReference type="InterPro" id="IPR049730">
    <property type="entry name" value="SNF2/RAD54-like_C"/>
</dbReference>
<dbReference type="SUPFAM" id="SSF52949">
    <property type="entry name" value="Macro domain-like"/>
    <property type="match status" value="1"/>
</dbReference>
<dbReference type="SMART" id="SM00487">
    <property type="entry name" value="DEXDc"/>
    <property type="match status" value="1"/>
</dbReference>
<keyword evidence="15" id="KW-0156">Chromatin regulator</keyword>
<keyword evidence="10 18" id="KW-0863">Zinc-finger</keyword>
<dbReference type="CDD" id="cd18793">
    <property type="entry name" value="SF2_C_SNF"/>
    <property type="match status" value="1"/>
</dbReference>
<dbReference type="SUPFAM" id="SSF52540">
    <property type="entry name" value="P-loop containing nucleoside triphosphate hydrolases"/>
    <property type="match status" value="2"/>
</dbReference>
<dbReference type="InterPro" id="IPR029058">
    <property type="entry name" value="AB_hydrolase_fold"/>
</dbReference>
<evidence type="ECO:0000259" key="21">
    <source>
        <dbReference type="PROSITE" id="PS50089"/>
    </source>
</evidence>